<evidence type="ECO:0000256" key="2">
    <source>
        <dbReference type="SAM" id="MobiDB-lite"/>
    </source>
</evidence>
<keyword evidence="3" id="KW-0472">Membrane</keyword>
<dbReference type="RefSeq" id="WP_135568571.1">
    <property type="nucleotide sequence ID" value="NZ_RQFN01000009.1"/>
</dbReference>
<keyword evidence="1" id="KW-0175">Coiled coil</keyword>
<organism evidence="5 6">
    <name type="scientific">Leptospira montravelensis</name>
    <dbReference type="NCBI Taxonomy" id="2484961"/>
    <lineage>
        <taxon>Bacteria</taxon>
        <taxon>Pseudomonadati</taxon>
        <taxon>Spirochaetota</taxon>
        <taxon>Spirochaetia</taxon>
        <taxon>Leptospirales</taxon>
        <taxon>Leptospiraceae</taxon>
        <taxon>Leptospira</taxon>
    </lineage>
</organism>
<comment type="caution">
    <text evidence="5">The sequence shown here is derived from an EMBL/GenBank/DDBJ whole genome shotgun (WGS) entry which is preliminary data.</text>
</comment>
<dbReference type="InterPro" id="IPR036844">
    <property type="entry name" value="Hint_dom_sf"/>
</dbReference>
<dbReference type="SUPFAM" id="SSF51294">
    <property type="entry name" value="Hedgehog/intein (Hint) domain"/>
    <property type="match status" value="1"/>
</dbReference>
<dbReference type="InterPro" id="IPR006141">
    <property type="entry name" value="Intein_N"/>
</dbReference>
<dbReference type="InterPro" id="IPR029097">
    <property type="entry name" value="Ntox8"/>
</dbReference>
<gene>
    <name evidence="5" type="ORF">EHQ31_18365</name>
</gene>
<dbReference type="Pfam" id="PF15545">
    <property type="entry name" value="Ntox8"/>
    <property type="match status" value="1"/>
</dbReference>
<protein>
    <recommendedName>
        <fullName evidence="4">Hint domain-containing protein</fullName>
    </recommendedName>
</protein>
<feature type="domain" description="Hint" evidence="4">
    <location>
        <begin position="3803"/>
        <end position="3910"/>
    </location>
</feature>
<dbReference type="Proteomes" id="UP000297465">
    <property type="component" value="Unassembled WGS sequence"/>
</dbReference>
<evidence type="ECO:0000256" key="1">
    <source>
        <dbReference type="SAM" id="Coils"/>
    </source>
</evidence>
<dbReference type="Gene3D" id="2.170.16.10">
    <property type="entry name" value="Hedgehog/Intein (Hint) domain"/>
    <property type="match status" value="1"/>
</dbReference>
<dbReference type="PROSITE" id="PS50817">
    <property type="entry name" value="INTEIN_N_TER"/>
    <property type="match status" value="1"/>
</dbReference>
<feature type="coiled-coil region" evidence="1">
    <location>
        <begin position="528"/>
        <end position="555"/>
    </location>
</feature>
<feature type="coiled-coil region" evidence="1">
    <location>
        <begin position="691"/>
        <end position="725"/>
    </location>
</feature>
<reference evidence="6" key="1">
    <citation type="journal article" date="2019" name="PLoS Negl. Trop. Dis.">
        <title>Revisiting the worldwide diversity of Leptospira species in the environment.</title>
        <authorList>
            <person name="Vincent A.T."/>
            <person name="Schiettekatte O."/>
            <person name="Bourhy P."/>
            <person name="Veyrier F.J."/>
            <person name="Picardeau M."/>
        </authorList>
    </citation>
    <scope>NUCLEOTIDE SEQUENCE [LARGE SCALE GENOMIC DNA]</scope>
    <source>
        <strain evidence="6">201800278</strain>
    </source>
</reference>
<proteinExistence type="predicted"/>
<dbReference type="InterPro" id="IPR003587">
    <property type="entry name" value="Hint_dom_N"/>
</dbReference>
<sequence>MTKTQKRQLKKTKHALFKGLKSAILSIIIFEMTFGSFVLGLIGQENRFRDLWRKGTDGQMDRQFDQANHATSEEEFNKLVGRGLGVVRGDWEARAEAELEKELRAFADPEEKKREREKLEVEKGLAKEEWEEEVQREIDERRGFWKVYLQSPQLERVWNLVDRAGLVLGMAQADAAAKDGATAVDKVKIWDETINAISTNIQTNWEQSLEEVFLEVQGGLSFSSEVERLAFESELARLKEQYRADYEYEESSLLSSKRMYFVSQQNQNEDMANRLAQETNPSELAKLLVERTKQQIAQNGGVFVYGENTLPNQVALNFQNGDEAYQEKVLKALEEGQGLWQKAIDEMILGKLRYDRDVEMQWRSGEADWTNAYGQLVKAREEWVATVQKQIQEGLKQWDASEATMVQNKAKAIEELDRTLATNKSSWDAHVRGITDVITVGADTLSTIASNLDWFEDALTRAEAPGSGYNSSIVAEYRQQRDYWKGLETRYRNLVAATQNQIHDQDIRGTGVGQGLLVNAGGSDPYVLSVQEFELKLAREELKLLEAKRDRAKAVYDYAVGNVGQKTAAQIAAELDTIRQNFKAKEAAYLSLLSELNGSGSSVFGTPGMDSNSSVETGSAVTNPDTILNQLTEQNRILEEKRKALELARASMGDASVAYEAALKIQVLIRNPEMLGQIGDLTSDSSAIQGNTGLRGEIVQAQEELERQREVLRQQERKMYELQYERENAFRSQSFYAEINQRVLEFEKLKENRTLLVAVLDGEGTLEEKIDSLLSGDKLVQLYGNQVSVQVKQSLETWKASLTGLDSSVVTAVTSHDNSITNLITKINLLDVTQLETATNQIPTFVNQYETIISRLYADSRLDASYLNAESIIPTYEYLQSLTSSSGDALSLGKEGINELKTAMANYQSYVSANAGNQGSLAYSAKIVELEQAIGAAVNKIDLYNQYIAEVGKTVQYLNVNVLDALSKTDAIVDATLTGSERATTKENFRTLRGDESTLSGGMLASLNGVGTLFSDSIQAMGHYGQMNLVFRNALEDRNNKTKQVSDGLVSLFDGFELEYRAKEVELTFLLDENGDEAKLTALQKQAEQKKKVAGAEVNAKAMEMLLGYLDNLGEGDRNVESIYLRMLKDSEVISQDTKTDASSILERRAMATVLEFFRSSRGAFANYIAGSGYDDFIEDMGRQKDYADALLSFYESGKEYTATEREEIRWNGSANEKKFLKESFSYGESFFFQAANGQVAREIAVSQKVDDFVSRVRSGEVLSILKEEYFKRQENKATGLLKELHDAVSGLDDITASRLLSDSFRIGNSTDRDSSEETRRANLLSGHLANNPGTPRAQLSSLLDVGKLIEIFGEKEGLAIHTEITNKILNIDNSAAEIIEKSQLLNPRHVAIESEYPSYLDFFNDTKRTGYAAEIQKLEQYLTLKDFEDTSQPILDSNLQLTGYEKPFAGLDYSELETIKTSLDGMITNWGTIKSELESTHADYMQILATWRAATPGTEEYAELAEDVSEKLKDFSAKQMQATDYVRELTIQLEEATEKSQSLLAEYKSSIGIADKTLLTISSFGKINSALPGFYDYFNSAEGRPKYHFVFQDGPLGISVNIQEKLADLEAEAMFQKTSVSNQLEQLATLNSFSETMYKGITFSDQYLALYARRKDSEEAGEDYLENLDERIVVYASAANQNTISQENLISYTKGIREFLTAKAARGEEVNASLWESLANAETFTKEMAGLKYYQNLSAAEKADTAKLKTDYEESKTTRETAEEATRVFAELRSMIDGLEAQGMPLDQSLDQIGASLTKFETLKTKLDQSGYNLDSSVIAGMDNLKAFAWENQKVILAKAYLGTITNNGTIEKFLSDVKSGKFVLPGPSGKLERTANFLGVALTEEQIAEIEELITPYDLQARLLRTSNLAQVDSLLLTYDEDLRDAGKELALRQSLSRIQTSLAQGTIPNLAQYPAELKNYILTATFEDYATRNVDMGVQTLANEFASFMRLSDSDRDTVMTYAGERGSKNPSTYLPDSLKEYHLLNTYYQNWTEDLSPEDTAGLANWLNTNGYESNLIGALTKATRMNYLLRSYSGENIDEYITSASGKLGSPVTEEEKQSILLSQAGLYDPTHANGIDPFFVIQQGVYLNSYSYKTGFSDLANSLKEESVKLAVASIGYKGEEDKKKLAWDISNKAVKVESYLSYTQITPQGQATPTESVQVSNRLRELEFQAEHRLGNFLAIVEEYNSYSYDTTKEDQNPSLKVLLKEIKNSGYSVRDAVYSKNENLEYEFLGGFDNARKVVDNYVKNNLPGRFANEDPYALTNQAKGSVSSNASSIVTAGEEIGVIFNIKQQANGNYLAELEKYKDIYEQRLADFDTAELGFQTQQTVVTAKQNEYNNKQEQVKTAYDLLEQSSNEMSLLSAVYDYVTIKDYSTHDGISGESQTALTSPLELVRKRYQDAEKAVTDKLAEITLLQKRADDRMKLSELQADTAVAANKAEAEEWAERAMRFSIAETKIKDKMQELQRQINSARASLEGTMSSLVGTGLNPAVLDGRLDFNNSGYKSEETRLREFYKIADGIATNKIGGWDFIHGGRGGTNPPNYSGGLAYIHPSININGYVTNYGNGTESVAAQRAFDGVWVLDFNAAGESAYHRMTSYSYGEYEAKMNYALGNVMGRAMLIFAFLSLGNPITGMEAITRNKTWIDSKIAIDNRVNTAREQANTLKTLQEELNKYTDISTGEQLINMLKGEGGYIDTGLEDSDIAFLTGASGQLKNGTINWTGGKEPLSVDRLVGKNGDPIIQKRAVKDSYGLYIRDGVVTAGSPSTSSNVGYADDGRMVNIMTSADEFVGSLASISKTQYTIEKEEYYAVQEAAIVRGVKADKREILDDRDRFYTNLLNKVTGGTGKNIEYDMYKTLVEDYYGQGNVADQLYEINESQQREYQIKVWDNKEKDFQAKKADWIENVNYLMNTGSARFNDMLTSFNQSWDQWRRDFKEETDKGKAEHMARIEEALKKKTDWEVSLLNQARKGDQFEIDQVYAEIQKTIANMGEAPNAVLLQNNANKILNTIMNSKPQVLDNRMLEQGMYADVQFFVDELKKSKYDESNVEKMKSMTKEMEDRSKQMAVLQTLDSLWSLPLTFEATIKEQNKALDEQLTMQLLQDSFIKMGSGYVRSAVDKMGNPSYQILPTYAPYFYMKPDKLPTVKDSNGKEWDLTDFQALQGKGGPASAELNMMVRLARNQMQTDFKQTFDPEKSENREIAVTMFDPKAMARVAQAAQSALGQLATDPQKMFEFNSADEKGKEAMIESAKNSGYLVGPTVGGTFGTHHFNQFYPILKMKEKYNEIKAEGEAFNNDAMAQGAGAVFGPSVAATVYKNKDIIKTGVALAATFASGGLAAGLVLGAMQAMEAYSSSGSIASALVAGAGGFVTGLMAGSGSALNVNLSYSESEGFGGSVGAYGQSVSYSQKDGFGASLNLNAKSTGELLKLAGSVVGSEYGGDLLVGAGNALTGVAEACGDICYDISVGVNYSKSGGFGVAAGYKNQYGLALGVGWSQNDGFAGSVGIATKSGYTTGVSYSKSEGYGAFASKSYYNNNNERTGSASLTFNERDGFGVQASKEFGKNFLGNQLGSESGTISLSQRGGVSLDYNFEGETFKNGSKDFSRSFSLGMTPDGEINVSGGTNLFQANYSSTNGFGYSQVSQGYTNGIALNQSALMGTMEGIGDNVYGKAMEVDRAKRLSLEAKRGQKYTDEEWDKLDKEKEVQNYATGNDKHKTRDEWDERLWGNITDFADQLGGKFGDHSGWMEKDAKGNTVFTARTCFVAGTKVHTRVGLKNIEDIQVGDVVLSKSDETGEVSYRKVVNTFIRQTDAIYTVSFADGTVLETTWNHPFRVKKQGNALEKFSIETTDWVEAKDLHPGDVALGADGKELVITDITIDERVETVYNFEVDEYHTYFVGEVGVWVHNQTCAPLTGVGLLYPKPFSEMNAYLKESPNLDRELSNFGISQFIQSGASFENSDYKEAVRSGVLSLAAWPFGLKSKGSINSGNSGRTGRQKRLREIGDDPKVSSADRGWIKQEQNAIDKGKRDTIRNPPGKDLAHERGREAAKGYDYEYSNLQDRDLHKLQHKYDDNGRKNKDRGPR</sequence>
<feature type="compositionally biased region" description="Basic and acidic residues" evidence="2">
    <location>
        <begin position="4081"/>
        <end position="4095"/>
    </location>
</feature>
<feature type="compositionally biased region" description="Basic and acidic residues" evidence="2">
    <location>
        <begin position="4102"/>
        <end position="4126"/>
    </location>
</feature>
<evidence type="ECO:0000313" key="5">
    <source>
        <dbReference type="EMBL" id="TGK95013.1"/>
    </source>
</evidence>
<feature type="transmembrane region" description="Helical" evidence="3">
    <location>
        <begin position="3370"/>
        <end position="3390"/>
    </location>
</feature>
<evidence type="ECO:0000259" key="4">
    <source>
        <dbReference type="SMART" id="SM00306"/>
    </source>
</evidence>
<keyword evidence="6" id="KW-1185">Reference proteome</keyword>
<feature type="coiled-coil region" evidence="1">
    <location>
        <begin position="2500"/>
        <end position="2527"/>
    </location>
</feature>
<name>A0ABY2LP80_9LEPT</name>
<keyword evidence="3" id="KW-0812">Transmembrane</keyword>
<feature type="region of interest" description="Disordered" evidence="2">
    <location>
        <begin position="4028"/>
        <end position="4126"/>
    </location>
</feature>
<keyword evidence="3" id="KW-1133">Transmembrane helix</keyword>
<feature type="transmembrane region" description="Helical" evidence="3">
    <location>
        <begin position="3402"/>
        <end position="3425"/>
    </location>
</feature>
<dbReference type="CDD" id="cd00081">
    <property type="entry name" value="Hint"/>
    <property type="match status" value="1"/>
</dbReference>
<evidence type="ECO:0000313" key="6">
    <source>
        <dbReference type="Proteomes" id="UP000297465"/>
    </source>
</evidence>
<evidence type="ECO:0000256" key="3">
    <source>
        <dbReference type="SAM" id="Phobius"/>
    </source>
</evidence>
<accession>A0ABY2LP80</accession>
<feature type="compositionally biased region" description="Basic and acidic residues" evidence="2">
    <location>
        <begin position="4065"/>
        <end position="4074"/>
    </location>
</feature>
<dbReference type="EMBL" id="RQFO01000020">
    <property type="protein sequence ID" value="TGK95013.1"/>
    <property type="molecule type" value="Genomic_DNA"/>
</dbReference>
<dbReference type="SMART" id="SM00306">
    <property type="entry name" value="HintN"/>
    <property type="match status" value="1"/>
</dbReference>
<feature type="transmembrane region" description="Helical" evidence="3">
    <location>
        <begin position="20"/>
        <end position="43"/>
    </location>
</feature>
<dbReference type="Pfam" id="PF07591">
    <property type="entry name" value="PT-HINT"/>
    <property type="match status" value="1"/>
</dbReference>